<dbReference type="RefSeq" id="WP_099649341.1">
    <property type="nucleotide sequence ID" value="NZ_CP024422.1"/>
</dbReference>
<dbReference type="GO" id="GO:0008821">
    <property type="term" value="F:crossover junction DNA endonuclease activity"/>
    <property type="evidence" value="ECO:0007669"/>
    <property type="project" value="InterPro"/>
</dbReference>
<dbReference type="PANTHER" id="PTHR36015">
    <property type="entry name" value="HOLLIDAY JUNCTION RESOLVASE MOC1, CHLOROPLASTIC-RELATED"/>
    <property type="match status" value="1"/>
</dbReference>
<name>A0A2D2C231_9RHOB</name>
<evidence type="ECO:0000313" key="1">
    <source>
        <dbReference type="EMBL" id="ATQ56547.1"/>
    </source>
</evidence>
<evidence type="ECO:0008006" key="3">
    <source>
        <dbReference type="Google" id="ProtNLM"/>
    </source>
</evidence>
<evidence type="ECO:0000313" key="2">
    <source>
        <dbReference type="Proteomes" id="UP000229314"/>
    </source>
</evidence>
<protein>
    <recommendedName>
        <fullName evidence="3">DUF429 domain-containing protein</fullName>
    </recommendedName>
</protein>
<dbReference type="GeneID" id="78898488"/>
<dbReference type="PANTHER" id="PTHR36015:SF6">
    <property type="entry name" value="HOLLIDAY JUNCTION RESOLVASE MOC1, CHLOROPLASTIC-RELATED"/>
    <property type="match status" value="1"/>
</dbReference>
<dbReference type="Proteomes" id="UP000229314">
    <property type="component" value="Chromosome"/>
</dbReference>
<dbReference type="InterPro" id="IPR045290">
    <property type="entry name" value="MOC1-like"/>
</dbReference>
<organism evidence="1 2">
    <name type="scientific">Paracoccus yeei</name>
    <dbReference type="NCBI Taxonomy" id="147645"/>
    <lineage>
        <taxon>Bacteria</taxon>
        <taxon>Pseudomonadati</taxon>
        <taxon>Pseudomonadota</taxon>
        <taxon>Alphaproteobacteria</taxon>
        <taxon>Rhodobacterales</taxon>
        <taxon>Paracoccaceae</taxon>
        <taxon>Paracoccus</taxon>
    </lineage>
</organism>
<proteinExistence type="predicted"/>
<accession>A0A2D2C231</accession>
<sequence>MTKVFRISGADPGLKGAIAFADVSGDGFANVVVYDMPVSTLIDGRPLPDEVQVSAILAAEKPDMAVIEHVGPRPKTGAASEWRFAMGFSALRSAFRLHFAARGNGPATFLIDPKAWKTPLGLTSDKALSLDLARKIFPSLATALARAKDDGRAEALLLLEFYRREVLPRGAAGVEVC</sequence>
<dbReference type="AlphaFoldDB" id="A0A2D2C231"/>
<reference evidence="1 2" key="1">
    <citation type="submission" date="2017-10" db="EMBL/GenBank/DDBJ databases">
        <title>Complete genome sequence of Paracoccus yeei TT13 isolated from human skin.</title>
        <authorList>
            <person name="Lee K."/>
            <person name="Lim J.Y."/>
            <person name="Hwang I."/>
        </authorList>
    </citation>
    <scope>NUCLEOTIDE SEQUENCE [LARGE SCALE GENOMIC DNA]</scope>
    <source>
        <strain evidence="1 2">TT13</strain>
    </source>
</reference>
<dbReference type="EMBL" id="CP024422">
    <property type="protein sequence ID" value="ATQ56547.1"/>
    <property type="molecule type" value="Genomic_DNA"/>
</dbReference>
<gene>
    <name evidence="1" type="ORF">PYTT13_12595</name>
</gene>
<dbReference type="CDD" id="cd22992">
    <property type="entry name" value="MOC1"/>
    <property type="match status" value="1"/>
</dbReference>